<gene>
    <name evidence="1" type="ORF">S12H4_55686</name>
</gene>
<comment type="caution">
    <text evidence="1">The sequence shown here is derived from an EMBL/GenBank/DDBJ whole genome shotgun (WGS) entry which is preliminary data.</text>
</comment>
<dbReference type="AlphaFoldDB" id="X1W1V2"/>
<dbReference type="SUPFAM" id="SSF49785">
    <property type="entry name" value="Galactose-binding domain-like"/>
    <property type="match status" value="1"/>
</dbReference>
<dbReference type="Gene3D" id="2.60.120.260">
    <property type="entry name" value="Galactose-binding domain-like"/>
    <property type="match status" value="1"/>
</dbReference>
<feature type="non-terminal residue" evidence="1">
    <location>
        <position position="141"/>
    </location>
</feature>
<dbReference type="InterPro" id="IPR008979">
    <property type="entry name" value="Galactose-bd-like_sf"/>
</dbReference>
<reference evidence="1" key="1">
    <citation type="journal article" date="2014" name="Front. Microbiol.">
        <title>High frequency of phylogenetically diverse reductive dehalogenase-homologous genes in deep subseafloor sedimentary metagenomes.</title>
        <authorList>
            <person name="Kawai M."/>
            <person name="Futagami T."/>
            <person name="Toyoda A."/>
            <person name="Takaki Y."/>
            <person name="Nishi S."/>
            <person name="Hori S."/>
            <person name="Arai W."/>
            <person name="Tsubouchi T."/>
            <person name="Morono Y."/>
            <person name="Uchiyama I."/>
            <person name="Ito T."/>
            <person name="Fujiyama A."/>
            <person name="Inagaki F."/>
            <person name="Takami H."/>
        </authorList>
    </citation>
    <scope>NUCLEOTIDE SEQUENCE</scope>
    <source>
        <strain evidence="1">Expedition CK06-06</strain>
    </source>
</reference>
<evidence type="ECO:0008006" key="2">
    <source>
        <dbReference type="Google" id="ProtNLM"/>
    </source>
</evidence>
<name>X1W1V2_9ZZZZ</name>
<evidence type="ECO:0000313" key="1">
    <source>
        <dbReference type="EMBL" id="GAJ22600.1"/>
    </source>
</evidence>
<protein>
    <recommendedName>
        <fullName evidence="2">Glycosyl hydrolases family 2 sugar binding domain-containing protein</fullName>
    </recommendedName>
</protein>
<proteinExistence type="predicted"/>
<sequence length="141" mass="16447">MQDTNKTEPYKITFTNGKPIGPDTGASWPGKYTSPIYWLARTQFVLPDKPETGEFYFAADRHYEIYINGNRAVCQRNFFNGDEYLFAQKWEDEIISLLIQGENTIEIVVRSDPWQNKNYRHYMPMVLMQGTIKCGDHIVNP</sequence>
<organism evidence="1">
    <name type="scientific">marine sediment metagenome</name>
    <dbReference type="NCBI Taxonomy" id="412755"/>
    <lineage>
        <taxon>unclassified sequences</taxon>
        <taxon>metagenomes</taxon>
        <taxon>ecological metagenomes</taxon>
    </lineage>
</organism>
<accession>X1W1V2</accession>
<dbReference type="EMBL" id="BARW01035752">
    <property type="protein sequence ID" value="GAJ22600.1"/>
    <property type="molecule type" value="Genomic_DNA"/>
</dbReference>